<reference evidence="2 3" key="1">
    <citation type="submission" date="2018-06" db="EMBL/GenBank/DDBJ databases">
        <authorList>
            <consortium name="Pathogen Informatics"/>
            <person name="Doyle S."/>
        </authorList>
    </citation>
    <scope>NUCLEOTIDE SEQUENCE [LARGE SCALE GENOMIC DNA]</scope>
    <source>
        <strain evidence="2 3">NCTC13043</strain>
    </source>
</reference>
<organism evidence="2 3">
    <name type="scientific">Prevotella pallens</name>
    <dbReference type="NCBI Taxonomy" id="60133"/>
    <lineage>
        <taxon>Bacteria</taxon>
        <taxon>Pseudomonadati</taxon>
        <taxon>Bacteroidota</taxon>
        <taxon>Bacteroidia</taxon>
        <taxon>Bacteroidales</taxon>
        <taxon>Prevotellaceae</taxon>
        <taxon>Prevotella</taxon>
    </lineage>
</organism>
<keyword evidence="1" id="KW-0812">Transmembrane</keyword>
<dbReference type="EMBL" id="UGTP01000001">
    <property type="protein sequence ID" value="SUC11581.1"/>
    <property type="molecule type" value="Genomic_DNA"/>
</dbReference>
<accession>A0A379EYW2</accession>
<evidence type="ECO:0000256" key="1">
    <source>
        <dbReference type="SAM" id="Phobius"/>
    </source>
</evidence>
<sequence length="187" mass="21311">MNHTIAFLLGGLLLLVWVGILWAFKKLCLNKINSGVLKYSLGMMLAYGILIMLYVATNHYLPLKTVILNWYIWRVPGGIILILIPALYSIFLIGKGYFNEGGKKAPFKWKLKMIVSVSLNAFLALFALMFINFLQQGRSFSELAALTQEAVFSINWCLWLAFVGCWGVIVLIVWINHKKHFSKSKHK</sequence>
<dbReference type="Proteomes" id="UP000254235">
    <property type="component" value="Unassembled WGS sequence"/>
</dbReference>
<evidence type="ECO:0000313" key="2">
    <source>
        <dbReference type="EMBL" id="SUC11581.1"/>
    </source>
</evidence>
<proteinExistence type="predicted"/>
<feature type="transmembrane region" description="Helical" evidence="1">
    <location>
        <begin position="6"/>
        <end position="24"/>
    </location>
</feature>
<feature type="transmembrane region" description="Helical" evidence="1">
    <location>
        <begin position="36"/>
        <end position="56"/>
    </location>
</feature>
<feature type="transmembrane region" description="Helical" evidence="1">
    <location>
        <begin position="153"/>
        <end position="175"/>
    </location>
</feature>
<gene>
    <name evidence="2" type="ORF">NCTC13043_00437</name>
</gene>
<keyword evidence="1" id="KW-1133">Transmembrane helix</keyword>
<protein>
    <submittedName>
        <fullName evidence="2">Uncharacterized protein</fullName>
    </submittedName>
</protein>
<dbReference type="OrthoDB" id="1082619at2"/>
<keyword evidence="1" id="KW-0472">Membrane</keyword>
<dbReference type="AlphaFoldDB" id="A0A379EYW2"/>
<dbReference type="RefSeq" id="WP_115082873.1">
    <property type="nucleotide sequence ID" value="NZ_JABZUQ010000014.1"/>
</dbReference>
<evidence type="ECO:0000313" key="3">
    <source>
        <dbReference type="Proteomes" id="UP000254235"/>
    </source>
</evidence>
<dbReference type="GeneID" id="78570174"/>
<name>A0A379EYW2_9BACT</name>
<feature type="transmembrane region" description="Helical" evidence="1">
    <location>
        <begin position="71"/>
        <end position="93"/>
    </location>
</feature>
<feature type="transmembrane region" description="Helical" evidence="1">
    <location>
        <begin position="114"/>
        <end position="133"/>
    </location>
</feature>